<keyword evidence="3 6" id="KW-0997">Cell inner membrane</keyword>
<dbReference type="RefSeq" id="WP_318648631.1">
    <property type="nucleotide sequence ID" value="NZ_CP137852.1"/>
</dbReference>
<comment type="cofactor">
    <cofactor evidence="6">
        <name>Mg(2+)</name>
        <dbReference type="ChEBI" id="CHEBI:18420"/>
    </cofactor>
</comment>
<evidence type="ECO:0000256" key="6">
    <source>
        <dbReference type="HAMAP-Rule" id="MF_02095"/>
    </source>
</evidence>
<name>A0ABZ0PGT1_9PROT</name>
<evidence type="ECO:0000313" key="7">
    <source>
        <dbReference type="EMBL" id="WPB84667.1"/>
    </source>
</evidence>
<protein>
    <recommendedName>
        <fullName evidence="6">3'(2'),5'-bisphosphate nucleotidase CysQ</fullName>
        <ecNumber evidence="6">3.1.3.7</ecNumber>
    </recommendedName>
    <alternativeName>
        <fullName evidence="6">3'(2'),5-bisphosphonucleoside 3'(2')-phosphohydrolase</fullName>
    </alternativeName>
    <alternativeName>
        <fullName evidence="6">3'-phosphoadenosine 5'-phosphate phosphatase</fullName>
        <shortName evidence="6">PAP phosphatase</shortName>
    </alternativeName>
</protein>
<keyword evidence="4 6" id="KW-0378">Hydrolase</keyword>
<dbReference type="HAMAP" id="MF_02095">
    <property type="entry name" value="CysQ"/>
    <property type="match status" value="1"/>
</dbReference>
<keyword evidence="2 6" id="KW-1003">Cell membrane</keyword>
<evidence type="ECO:0000256" key="2">
    <source>
        <dbReference type="ARBA" id="ARBA00022475"/>
    </source>
</evidence>
<reference evidence="7 8" key="1">
    <citation type="submission" date="2023-11" db="EMBL/GenBank/DDBJ databases">
        <title>Arctic aerobic anoxygenic photoheterotroph Sediminicoccus rosea KRV36 adapts its photosynthesis to long days of polar summer.</title>
        <authorList>
            <person name="Tomasch J."/>
            <person name="Kopejtka K."/>
            <person name="Bily T."/>
            <person name="Gardiner A.T."/>
            <person name="Gardian Z."/>
            <person name="Shivaramu S."/>
            <person name="Koblizek M."/>
            <person name="Engelhardt F."/>
            <person name="Kaftan D."/>
        </authorList>
    </citation>
    <scope>NUCLEOTIDE SEQUENCE [LARGE SCALE GENOMIC DNA]</scope>
    <source>
        <strain evidence="7 8">R-30</strain>
    </source>
</reference>
<dbReference type="PROSITE" id="PS00630">
    <property type="entry name" value="IMP_2"/>
    <property type="match status" value="1"/>
</dbReference>
<evidence type="ECO:0000256" key="3">
    <source>
        <dbReference type="ARBA" id="ARBA00022519"/>
    </source>
</evidence>
<organism evidence="7 8">
    <name type="scientific">Sediminicoccus rosea</name>
    <dbReference type="NCBI Taxonomy" id="1225128"/>
    <lineage>
        <taxon>Bacteria</taxon>
        <taxon>Pseudomonadati</taxon>
        <taxon>Pseudomonadota</taxon>
        <taxon>Alphaproteobacteria</taxon>
        <taxon>Acetobacterales</taxon>
        <taxon>Roseomonadaceae</taxon>
        <taxon>Sediminicoccus</taxon>
    </lineage>
</organism>
<dbReference type="Gene3D" id="3.30.540.10">
    <property type="entry name" value="Fructose-1,6-Bisphosphatase, subunit A, domain 1"/>
    <property type="match status" value="1"/>
</dbReference>
<feature type="binding site" evidence="6">
    <location>
        <position position="89"/>
    </location>
    <ligand>
        <name>Mg(2+)</name>
        <dbReference type="ChEBI" id="CHEBI:18420"/>
        <label>2</label>
    </ligand>
</feature>
<feature type="binding site" evidence="6">
    <location>
        <position position="67"/>
    </location>
    <ligand>
        <name>substrate</name>
    </ligand>
</feature>
<keyword evidence="5 6" id="KW-0472">Membrane</keyword>
<dbReference type="NCBIfam" id="TIGR01331">
    <property type="entry name" value="bisphos_cysQ"/>
    <property type="match status" value="1"/>
</dbReference>
<feature type="binding site" evidence="6">
    <location>
        <position position="88"/>
    </location>
    <ligand>
        <name>Mg(2+)</name>
        <dbReference type="ChEBI" id="CHEBI:18420"/>
        <label>1</label>
    </ligand>
</feature>
<keyword evidence="8" id="KW-1185">Reference proteome</keyword>
<gene>
    <name evidence="6 7" type="primary">cysQ</name>
    <name evidence="7" type="ORF">R9Z33_21550</name>
</gene>
<comment type="function">
    <text evidence="6">Converts adenosine-3',5'-bisphosphate (PAP) to AMP.</text>
</comment>
<feature type="binding site" evidence="6">
    <location>
        <position position="213"/>
    </location>
    <ligand>
        <name>Mg(2+)</name>
        <dbReference type="ChEBI" id="CHEBI:18420"/>
        <label>2</label>
    </ligand>
</feature>
<dbReference type="PANTHER" id="PTHR43028">
    <property type="entry name" value="3'(2'),5'-BISPHOSPHATE NUCLEOTIDASE 1"/>
    <property type="match status" value="1"/>
</dbReference>
<dbReference type="PRINTS" id="PR00377">
    <property type="entry name" value="IMPHPHTASES"/>
</dbReference>
<feature type="binding site" evidence="6">
    <location>
        <position position="86"/>
    </location>
    <ligand>
        <name>Mg(2+)</name>
        <dbReference type="ChEBI" id="CHEBI:18420"/>
        <label>1</label>
    </ligand>
</feature>
<dbReference type="InterPro" id="IPR050725">
    <property type="entry name" value="CysQ/Inositol_MonoPase"/>
</dbReference>
<dbReference type="EMBL" id="CP137852">
    <property type="protein sequence ID" value="WPB84667.1"/>
    <property type="molecule type" value="Genomic_DNA"/>
</dbReference>
<sequence>MTHAELLELAVRLARAAGDAIEAVRRAGFAIERKGDASPVTAADRLAEGIITEGLRGAMPEIPVVAEEAFAAGEVPEVGDRFWLVDPLDGTREFAAGRDEYVTCIALIEAGRPVLGVLGAPGRSSVYAGIVGEGAWAEEAGARRAIQARRPPAEGLHVLDSRSHRDAAATEAFCRDWPVRETTRMGSALKFAWIAEGRADLMPRLASGIMEWDTAAGQAVLEAAGGRVVDAAGQPLRYGKPGFRNPGFVAWGAA</sequence>
<dbReference type="InterPro" id="IPR006240">
    <property type="entry name" value="CysQ"/>
</dbReference>
<keyword evidence="6" id="KW-0460">Magnesium</keyword>
<dbReference type="Pfam" id="PF00459">
    <property type="entry name" value="Inositol_P"/>
    <property type="match status" value="1"/>
</dbReference>
<proteinExistence type="inferred from homology"/>
<keyword evidence="6" id="KW-0479">Metal-binding</keyword>
<dbReference type="InterPro" id="IPR020550">
    <property type="entry name" value="Inositol_monophosphatase_CS"/>
</dbReference>
<evidence type="ECO:0000313" key="8">
    <source>
        <dbReference type="Proteomes" id="UP001305521"/>
    </source>
</evidence>
<evidence type="ECO:0000256" key="4">
    <source>
        <dbReference type="ARBA" id="ARBA00022801"/>
    </source>
</evidence>
<dbReference type="PANTHER" id="PTHR43028:SF5">
    <property type="entry name" value="3'(2'),5'-BISPHOSPHATE NUCLEOTIDASE 1"/>
    <property type="match status" value="1"/>
</dbReference>
<dbReference type="InterPro" id="IPR000760">
    <property type="entry name" value="Inositol_monophosphatase-like"/>
</dbReference>
<feature type="binding site" evidence="6">
    <location>
        <position position="213"/>
    </location>
    <ligand>
        <name>substrate</name>
    </ligand>
</feature>
<dbReference type="SUPFAM" id="SSF56655">
    <property type="entry name" value="Carbohydrate phosphatase"/>
    <property type="match status" value="1"/>
</dbReference>
<feature type="binding site" evidence="6">
    <location>
        <position position="67"/>
    </location>
    <ligand>
        <name>Mg(2+)</name>
        <dbReference type="ChEBI" id="CHEBI:18420"/>
        <label>1</label>
    </ligand>
</feature>
<evidence type="ECO:0000256" key="5">
    <source>
        <dbReference type="ARBA" id="ARBA00023136"/>
    </source>
</evidence>
<feature type="binding site" evidence="6">
    <location>
        <position position="86"/>
    </location>
    <ligand>
        <name>Mg(2+)</name>
        <dbReference type="ChEBI" id="CHEBI:18420"/>
        <label>2</label>
    </ligand>
</feature>
<comment type="catalytic activity">
    <reaction evidence="6">
        <text>adenosine 3',5'-bisphosphate + H2O = AMP + phosphate</text>
        <dbReference type="Rhea" id="RHEA:10040"/>
        <dbReference type="ChEBI" id="CHEBI:15377"/>
        <dbReference type="ChEBI" id="CHEBI:43474"/>
        <dbReference type="ChEBI" id="CHEBI:58343"/>
        <dbReference type="ChEBI" id="CHEBI:456215"/>
        <dbReference type="EC" id="3.1.3.7"/>
    </reaction>
</comment>
<accession>A0ABZ0PGT1</accession>
<comment type="similarity">
    <text evidence="1 6">Belongs to the inositol monophosphatase superfamily. CysQ family.</text>
</comment>
<evidence type="ECO:0000256" key="1">
    <source>
        <dbReference type="ARBA" id="ARBA00005289"/>
    </source>
</evidence>
<dbReference type="GO" id="GO:0008441">
    <property type="term" value="F:3'(2'),5'-bisphosphate nucleotidase activity"/>
    <property type="evidence" value="ECO:0007669"/>
    <property type="project" value="UniProtKB-EC"/>
</dbReference>
<dbReference type="CDD" id="cd01638">
    <property type="entry name" value="CysQ"/>
    <property type="match status" value="1"/>
</dbReference>
<dbReference type="EC" id="3.1.3.7" evidence="6"/>
<comment type="subcellular location">
    <subcellularLocation>
        <location evidence="6">Cell inner membrane</location>
        <topology evidence="6">Peripheral membrane protein</topology>
        <orientation evidence="6">Cytoplasmic side</orientation>
    </subcellularLocation>
</comment>
<dbReference type="Proteomes" id="UP001305521">
    <property type="component" value="Chromosome"/>
</dbReference>
<feature type="binding site" evidence="6">
    <location>
        <begin position="88"/>
        <end position="91"/>
    </location>
    <ligand>
        <name>substrate</name>
    </ligand>
</feature>
<dbReference type="Gene3D" id="3.40.190.80">
    <property type="match status" value="1"/>
</dbReference>